<organism evidence="1 2">
    <name type="scientific">Peribacillus saganii</name>
    <dbReference type="NCBI Taxonomy" id="2303992"/>
    <lineage>
        <taxon>Bacteria</taxon>
        <taxon>Bacillati</taxon>
        <taxon>Bacillota</taxon>
        <taxon>Bacilli</taxon>
        <taxon>Bacillales</taxon>
        <taxon>Bacillaceae</taxon>
        <taxon>Peribacillus</taxon>
    </lineage>
</organism>
<name>A0A372LQZ5_9BACI</name>
<dbReference type="OrthoDB" id="2927126at2"/>
<dbReference type="RefSeq" id="WP_117326496.1">
    <property type="nucleotide sequence ID" value="NZ_QVTE01000025.1"/>
</dbReference>
<gene>
    <name evidence="1" type="ORF">D0469_09420</name>
</gene>
<sequence length="164" mass="17861">MGCSKKKKRHSKKKNRCSSCSSCCCPPVTKHKEPSVCEQRRADFAAASPVELGNNFRLYFENTLVTSTVAQAPSHCDNLTGDPEFDLATEADLNNPFVRQELKARLTANGVVCSMVIHVVDADGNPALAKIKPGSKRFYKILPVKPVSCLATCLAFTLCVDNTP</sequence>
<dbReference type="EMBL" id="QVTE01000025">
    <property type="protein sequence ID" value="RFU69432.1"/>
    <property type="molecule type" value="Genomic_DNA"/>
</dbReference>
<keyword evidence="2" id="KW-1185">Reference proteome</keyword>
<evidence type="ECO:0000313" key="2">
    <source>
        <dbReference type="Proteomes" id="UP000264541"/>
    </source>
</evidence>
<evidence type="ECO:0000313" key="1">
    <source>
        <dbReference type="EMBL" id="RFU69432.1"/>
    </source>
</evidence>
<proteinExistence type="predicted"/>
<reference evidence="1 2" key="1">
    <citation type="submission" date="2018-08" db="EMBL/GenBank/DDBJ databases">
        <title>Bacillus chawlae sp. nov., Bacillus glennii sp. nov., and Bacillus saganii sp. nov. Isolated from the Vehicle Assembly Building at Kennedy Space Center where the Viking Spacecraft were Assembled.</title>
        <authorList>
            <person name="Seuylemezian A."/>
            <person name="Vaishampayan P."/>
        </authorList>
    </citation>
    <scope>NUCLEOTIDE SEQUENCE [LARGE SCALE GENOMIC DNA]</scope>
    <source>
        <strain evidence="1 2">V47-23a</strain>
    </source>
</reference>
<comment type="caution">
    <text evidence="1">The sequence shown here is derived from an EMBL/GenBank/DDBJ whole genome shotgun (WGS) entry which is preliminary data.</text>
</comment>
<accession>A0A372LQZ5</accession>
<protein>
    <submittedName>
        <fullName evidence="1">Uncharacterized protein</fullName>
    </submittedName>
</protein>
<dbReference type="Proteomes" id="UP000264541">
    <property type="component" value="Unassembled WGS sequence"/>
</dbReference>
<dbReference type="AlphaFoldDB" id="A0A372LQZ5"/>